<sequence>RFPTIEFLQLSFEDIGHGDLPGKYDLAISSFALHLADRSELFALLAQLAVQARYLAIVSPHKLPFVPDGCGWELQHSVYTGGSGQERVRGRLFQSLWFSVEKS</sequence>
<organism evidence="1 2">
    <name type="scientific">Beta vulgaris subsp. vulgaris</name>
    <name type="common">Beet</name>
    <dbReference type="NCBI Taxonomy" id="3555"/>
    <lineage>
        <taxon>Eukaryota</taxon>
        <taxon>Viridiplantae</taxon>
        <taxon>Streptophyta</taxon>
        <taxon>Embryophyta</taxon>
        <taxon>Tracheophyta</taxon>
        <taxon>Spermatophyta</taxon>
        <taxon>Magnoliopsida</taxon>
        <taxon>eudicotyledons</taxon>
        <taxon>Gunneridae</taxon>
        <taxon>Pentapetalae</taxon>
        <taxon>Caryophyllales</taxon>
        <taxon>Chenopodiaceae</taxon>
        <taxon>Betoideae</taxon>
        <taxon>Beta</taxon>
    </lineage>
</organism>
<dbReference type="InterPro" id="IPR029063">
    <property type="entry name" value="SAM-dependent_MTases_sf"/>
</dbReference>
<evidence type="ECO:0000313" key="2">
    <source>
        <dbReference type="Proteomes" id="UP000035740"/>
    </source>
</evidence>
<feature type="non-terminal residue" evidence="1">
    <location>
        <position position="1"/>
    </location>
</feature>
<reference evidence="1 2" key="1">
    <citation type="journal article" date="2014" name="Nature">
        <title>The genome of the recently domesticated crop plant sugar beet (Beta vulgaris).</title>
        <authorList>
            <person name="Dohm J.C."/>
            <person name="Minoche A.E."/>
            <person name="Holtgrawe D."/>
            <person name="Capella-Gutierrez S."/>
            <person name="Zakrzewski F."/>
            <person name="Tafer H."/>
            <person name="Rupp O."/>
            <person name="Sorensen T.R."/>
            <person name="Stracke R."/>
            <person name="Reinhardt R."/>
            <person name="Goesmann A."/>
            <person name="Kraft T."/>
            <person name="Schulz B."/>
            <person name="Stadler P.F."/>
            <person name="Schmidt T."/>
            <person name="Gabaldon T."/>
            <person name="Lehrach H."/>
            <person name="Weisshaar B."/>
            <person name="Himmelbauer H."/>
        </authorList>
    </citation>
    <scope>NUCLEOTIDE SEQUENCE [LARGE SCALE GENOMIC DNA]</scope>
    <source>
        <tissue evidence="1">Taproot</tissue>
    </source>
</reference>
<protein>
    <recommendedName>
        <fullName evidence="3">Class I SAM-dependent methyltransferase</fullName>
    </recommendedName>
</protein>
<evidence type="ECO:0008006" key="3">
    <source>
        <dbReference type="Google" id="ProtNLM"/>
    </source>
</evidence>
<dbReference type="OrthoDB" id="66144at2759"/>
<dbReference type="SUPFAM" id="SSF53335">
    <property type="entry name" value="S-adenosyl-L-methionine-dependent methyltransferases"/>
    <property type="match status" value="1"/>
</dbReference>
<dbReference type="AlphaFoldDB" id="A0A0J8DUR9"/>
<keyword evidence="2" id="KW-1185">Reference proteome</keyword>
<evidence type="ECO:0000313" key="1">
    <source>
        <dbReference type="EMBL" id="KMS94550.1"/>
    </source>
</evidence>
<dbReference type="Gramene" id="KMS94550">
    <property type="protein sequence ID" value="KMS94550"/>
    <property type="gene ID" value="BVRB_020290"/>
</dbReference>
<gene>
    <name evidence="1" type="ORF">BVRB_020290</name>
</gene>
<name>A0A0J8DUR9_BETVV</name>
<accession>A0A0J8DUR9</accession>
<dbReference type="EMBL" id="KQ092615">
    <property type="protein sequence ID" value="KMS94550.1"/>
    <property type="molecule type" value="Genomic_DNA"/>
</dbReference>
<proteinExistence type="predicted"/>
<dbReference type="Proteomes" id="UP000035740">
    <property type="component" value="Unassembled WGS sequence"/>
</dbReference>